<dbReference type="InterPro" id="IPR012334">
    <property type="entry name" value="Pectin_lyas_fold"/>
</dbReference>
<sequence>MNSAPMDKFLGFILRLSMILGTASFAGAQWPPDSCGCAQWHYEHVEAYGPCASNIIVQVTRYGDAHSINFMQFLNLLNKNDSTTYVIAADTAPYILGCRNITIGGRRCVMVRGATGRREDVVLAGLDPRLSPDFWKSAEYDGPSPCGIGSFIQTQDVDHFVIADLSIVNSPGKMVKIDGAAGYFGKNIILHNVELRDCGSQMVKGAATTGAISSRNCIVECSYLHYSDALFSESSYETQGIDIHEGKHWTIRYNFFRNFRQGNWGNSNNSDAILMWDYTDSVLVEGNLIVNCNMGVRLASPGSGGDYMWAHNNVIVASDPDPRFSYRDCIEVGSSASHGWVCHNTMWNPEGNSLVSCYNQLPVMNNLYYNGVFSHGCNARNNTQVQDASAFSDVDAFDFHPKSDFSVPRVSEVPEDLEGRVRQIQTAAGAYEFSPDAIEQAVNIAGSGILVSPNPFNATIRIEGAGPAEIEIFDAHGTLVKRMRAPSVWDANNAPAGIYIVRCFANGAQYSKRIALVR</sequence>
<evidence type="ECO:0000256" key="1">
    <source>
        <dbReference type="SAM" id="SignalP"/>
    </source>
</evidence>
<comment type="caution">
    <text evidence="2">The sequence shown here is derived from an EMBL/GenBank/DDBJ whole genome shotgun (WGS) entry which is preliminary data.</text>
</comment>
<keyword evidence="1" id="KW-0732">Signal</keyword>
<feature type="signal peptide" evidence="1">
    <location>
        <begin position="1"/>
        <end position="28"/>
    </location>
</feature>
<dbReference type="SUPFAM" id="SSF51126">
    <property type="entry name" value="Pectin lyase-like"/>
    <property type="match status" value="1"/>
</dbReference>
<reference evidence="2 3" key="1">
    <citation type="journal article" date="2016" name="Nat. Commun.">
        <title>Thousands of microbial genomes shed light on interconnected biogeochemical processes in an aquifer system.</title>
        <authorList>
            <person name="Anantharaman K."/>
            <person name="Brown C.T."/>
            <person name="Hug L.A."/>
            <person name="Sharon I."/>
            <person name="Castelle C.J."/>
            <person name="Probst A.J."/>
            <person name="Thomas B.C."/>
            <person name="Singh A."/>
            <person name="Wilkins M.J."/>
            <person name="Karaoz U."/>
            <person name="Brodie E.L."/>
            <person name="Williams K.H."/>
            <person name="Hubbard S.S."/>
            <person name="Banfield J.F."/>
        </authorList>
    </citation>
    <scope>NUCLEOTIDE SEQUENCE [LARGE SCALE GENOMIC DNA]</scope>
</reference>
<dbReference type="InterPro" id="IPR011050">
    <property type="entry name" value="Pectin_lyase_fold/virulence"/>
</dbReference>
<organism evidence="2 3">
    <name type="scientific">Candidatus Raymondbacteria bacterium RIFOXYD12_FULL_49_13</name>
    <dbReference type="NCBI Taxonomy" id="1817890"/>
    <lineage>
        <taxon>Bacteria</taxon>
        <taxon>Raymondiibacteriota</taxon>
    </lineage>
</organism>
<proteinExistence type="predicted"/>
<name>A0A1F7F3P3_UNCRA</name>
<dbReference type="AlphaFoldDB" id="A0A1F7F3P3"/>
<evidence type="ECO:0000313" key="3">
    <source>
        <dbReference type="Proteomes" id="UP000179243"/>
    </source>
</evidence>
<accession>A0A1F7F3P3</accession>
<dbReference type="EMBL" id="MFYX01000128">
    <property type="protein sequence ID" value="OGK01261.1"/>
    <property type="molecule type" value="Genomic_DNA"/>
</dbReference>
<dbReference type="NCBIfam" id="TIGR04183">
    <property type="entry name" value="Por_Secre_tail"/>
    <property type="match status" value="1"/>
</dbReference>
<evidence type="ECO:0000313" key="2">
    <source>
        <dbReference type="EMBL" id="OGK01261.1"/>
    </source>
</evidence>
<dbReference type="Gene3D" id="2.160.20.10">
    <property type="entry name" value="Single-stranded right-handed beta-helix, Pectin lyase-like"/>
    <property type="match status" value="1"/>
</dbReference>
<feature type="chain" id="PRO_5009528375" description="Secretion system C-terminal sorting domain-containing protein" evidence="1">
    <location>
        <begin position="29"/>
        <end position="518"/>
    </location>
</feature>
<evidence type="ECO:0008006" key="4">
    <source>
        <dbReference type="Google" id="ProtNLM"/>
    </source>
</evidence>
<dbReference type="Proteomes" id="UP000179243">
    <property type="component" value="Unassembled WGS sequence"/>
</dbReference>
<gene>
    <name evidence="2" type="ORF">A2519_02785</name>
</gene>
<protein>
    <recommendedName>
        <fullName evidence="4">Secretion system C-terminal sorting domain-containing protein</fullName>
    </recommendedName>
</protein>
<dbReference type="InterPro" id="IPR026444">
    <property type="entry name" value="Secre_tail"/>
</dbReference>